<feature type="chain" id="PRO_5027011599" description="Haem-binding uptake Tiki superfamily ChaN domain-containing protein" evidence="1">
    <location>
        <begin position="21"/>
        <end position="265"/>
    </location>
</feature>
<comment type="caution">
    <text evidence="3">The sequence shown here is derived from an EMBL/GenBank/DDBJ whole genome shotgun (WGS) entry which is preliminary data.</text>
</comment>
<dbReference type="SUPFAM" id="SSF159501">
    <property type="entry name" value="EreA/ChaN-like"/>
    <property type="match status" value="1"/>
</dbReference>
<proteinExistence type="predicted"/>
<dbReference type="RefSeq" id="WP_160974540.1">
    <property type="nucleotide sequence ID" value="NZ_WWEN01000007.1"/>
</dbReference>
<organism evidence="3 4">
    <name type="scientific">Thalassovita mangrovi</name>
    <dbReference type="NCBI Taxonomy" id="2692236"/>
    <lineage>
        <taxon>Bacteria</taxon>
        <taxon>Pseudomonadati</taxon>
        <taxon>Pseudomonadota</taxon>
        <taxon>Alphaproteobacteria</taxon>
        <taxon>Rhodobacterales</taxon>
        <taxon>Roseobacteraceae</taxon>
        <taxon>Thalassovita</taxon>
    </lineage>
</organism>
<gene>
    <name evidence="3" type="ORF">GR167_15010</name>
</gene>
<dbReference type="Pfam" id="PF04187">
    <property type="entry name" value="Cofac_haem_bdg"/>
    <property type="match status" value="1"/>
</dbReference>
<evidence type="ECO:0000313" key="4">
    <source>
        <dbReference type="Proteomes" id="UP000479043"/>
    </source>
</evidence>
<evidence type="ECO:0000313" key="3">
    <source>
        <dbReference type="EMBL" id="MYM56626.1"/>
    </source>
</evidence>
<dbReference type="EMBL" id="WWEN01000007">
    <property type="protein sequence ID" value="MYM56626.1"/>
    <property type="molecule type" value="Genomic_DNA"/>
</dbReference>
<protein>
    <recommendedName>
        <fullName evidence="2">Haem-binding uptake Tiki superfamily ChaN domain-containing protein</fullName>
    </recommendedName>
</protein>
<feature type="domain" description="Haem-binding uptake Tiki superfamily ChaN" evidence="2">
    <location>
        <begin position="27"/>
        <end position="221"/>
    </location>
</feature>
<sequence>MKKPFLFALILATLPGAVLADPAADLVRDRDVVVLGEVHDNPAHHDTQARLTEAAAPKALVFEMLSPDQAGLITEDLRADAAALAAALDWENSGWPDFAMYYQVMQSAPQAAIYGAGVPRDAARAAFETGIEASFGDDASDYGLDQPLPGDQHKARLALQKAAHCDALPDDLLPKMVALQRLRDATLARTTLRALDETGGPVVVITGNGHARADWAVPAYLKAQNPDLNMVSIGQSEDGNDPEGAFDAVIDAPGVYRPDPCEAFR</sequence>
<dbReference type="CDD" id="cd14727">
    <property type="entry name" value="ChanN-like"/>
    <property type="match status" value="1"/>
</dbReference>
<name>A0A6L8LNK8_9RHOB</name>
<keyword evidence="1" id="KW-0732">Signal</keyword>
<keyword evidence="4" id="KW-1185">Reference proteome</keyword>
<dbReference type="AlphaFoldDB" id="A0A6L8LNK8"/>
<evidence type="ECO:0000256" key="1">
    <source>
        <dbReference type="SAM" id="SignalP"/>
    </source>
</evidence>
<reference evidence="3 4" key="1">
    <citation type="submission" date="2020-01" db="EMBL/GenBank/DDBJ databases">
        <authorList>
            <person name="Chen S."/>
        </authorList>
    </citation>
    <scope>NUCLEOTIDE SEQUENCE [LARGE SCALE GENOMIC DNA]</scope>
    <source>
        <strain evidence="3 4">GS-10</strain>
    </source>
</reference>
<feature type="signal peptide" evidence="1">
    <location>
        <begin position="1"/>
        <end position="20"/>
    </location>
</feature>
<dbReference type="Gene3D" id="3.40.50.11550">
    <property type="match status" value="2"/>
</dbReference>
<accession>A0A6L8LNK8</accession>
<evidence type="ECO:0000259" key="2">
    <source>
        <dbReference type="Pfam" id="PF04187"/>
    </source>
</evidence>
<dbReference type="Proteomes" id="UP000479043">
    <property type="component" value="Unassembled WGS sequence"/>
</dbReference>
<dbReference type="InterPro" id="IPR007314">
    <property type="entry name" value="Cofac_haem-bd_dom"/>
</dbReference>